<gene>
    <name evidence="3" type="ORF">HRJ53_23690</name>
</gene>
<reference evidence="3" key="1">
    <citation type="submission" date="2020-06" db="EMBL/GenBank/DDBJ databases">
        <title>Legume-microbial interactions unlock mineral nutrients during tropical forest succession.</title>
        <authorList>
            <person name="Epihov D.Z."/>
        </authorList>
    </citation>
    <scope>NUCLEOTIDE SEQUENCE [LARGE SCALE GENOMIC DNA]</scope>
    <source>
        <strain evidence="3">Pan2503</strain>
    </source>
</reference>
<feature type="region of interest" description="Disordered" evidence="1">
    <location>
        <begin position="1"/>
        <end position="52"/>
    </location>
</feature>
<name>A0A7V8NVH0_9BACT</name>
<sequence length="413" mass="44674">MSAQLVREGATTPSQQPATGQNDAKTQTSLGKKRVSQQIQLTGDASSMETGIDVEPGEHVVITATGKLRYSDAKEDNGPDGLARNFRDLLRILPFNQAGRGALIGRIGDKDVAQPFLVGSHCDVVAPVAGHLALGINQTSDDTASGTYVVEVAVYAPEDGKAHTVAKQVGSISGIDSALFSKIPRRVTDKQDHPGDMVNFLILGSEPAMQQVFTAAGWVKVDADVQDAILHGLLESISKESYVTMPMSQLYLFGRPQDYGWAHAEPINVVKTRNHLRIWKAPFPVHEEALWVGAATHDIGLERDQRNNGITHKIDPDIDLERDYVEKTLSATGLVSEIAYFLPDHPLKEATTATGGSFHSNGKVLVMKLAEPATTQSMLKHRAYRFSARVDCCGNCARACSSLSTWQAPTPAR</sequence>
<feature type="domain" description="LssY-like C-terminal" evidence="2">
    <location>
        <begin position="182"/>
        <end position="363"/>
    </location>
</feature>
<dbReference type="Proteomes" id="UP000567293">
    <property type="component" value="Unassembled WGS sequence"/>
</dbReference>
<evidence type="ECO:0000313" key="3">
    <source>
        <dbReference type="EMBL" id="MBA0088000.1"/>
    </source>
</evidence>
<organism evidence="3 4">
    <name type="scientific">Candidatus Acidiferrum panamense</name>
    <dbReference type="NCBI Taxonomy" id="2741543"/>
    <lineage>
        <taxon>Bacteria</taxon>
        <taxon>Pseudomonadati</taxon>
        <taxon>Acidobacteriota</taxon>
        <taxon>Terriglobia</taxon>
        <taxon>Candidatus Acidiferrales</taxon>
        <taxon>Candidatus Acidiferrum</taxon>
    </lineage>
</organism>
<feature type="compositionally biased region" description="Polar residues" evidence="1">
    <location>
        <begin position="11"/>
        <end position="49"/>
    </location>
</feature>
<comment type="caution">
    <text evidence="3">The sequence shown here is derived from an EMBL/GenBank/DDBJ whole genome shotgun (WGS) entry which is preliminary data.</text>
</comment>
<proteinExistence type="predicted"/>
<keyword evidence="4" id="KW-1185">Reference proteome</keyword>
<dbReference type="InterPro" id="IPR025902">
    <property type="entry name" value="LssY-like-C_dom"/>
</dbReference>
<evidence type="ECO:0000313" key="4">
    <source>
        <dbReference type="Proteomes" id="UP000567293"/>
    </source>
</evidence>
<dbReference type="Gene3D" id="2.60.120.430">
    <property type="entry name" value="Galactose-binding lectin"/>
    <property type="match status" value="1"/>
</dbReference>
<evidence type="ECO:0000256" key="1">
    <source>
        <dbReference type="SAM" id="MobiDB-lite"/>
    </source>
</evidence>
<protein>
    <submittedName>
        <fullName evidence="3">LssY C-terminal domain-containing protein</fullName>
    </submittedName>
</protein>
<dbReference type="EMBL" id="JACDQQ010002284">
    <property type="protein sequence ID" value="MBA0088000.1"/>
    <property type="molecule type" value="Genomic_DNA"/>
</dbReference>
<accession>A0A7V8NVH0</accession>
<dbReference type="AlphaFoldDB" id="A0A7V8NVH0"/>
<dbReference type="Pfam" id="PF14067">
    <property type="entry name" value="LssY_C"/>
    <property type="match status" value="1"/>
</dbReference>
<evidence type="ECO:0000259" key="2">
    <source>
        <dbReference type="Pfam" id="PF14067"/>
    </source>
</evidence>